<dbReference type="PANTHER" id="PTHR34978:SF3">
    <property type="entry name" value="SLR0241 PROTEIN"/>
    <property type="match status" value="1"/>
</dbReference>
<feature type="transmembrane region" description="Helical" evidence="5">
    <location>
        <begin position="6"/>
        <end position="22"/>
    </location>
</feature>
<dbReference type="Pfam" id="PF05569">
    <property type="entry name" value="Peptidase_M56"/>
    <property type="match status" value="1"/>
</dbReference>
<dbReference type="InterPro" id="IPR052173">
    <property type="entry name" value="Beta-lactam_resp_regulator"/>
</dbReference>
<feature type="transmembrane region" description="Helical" evidence="5">
    <location>
        <begin position="184"/>
        <end position="206"/>
    </location>
</feature>
<comment type="caution">
    <text evidence="7">The sequence shown here is derived from an EMBL/GenBank/DDBJ whole genome shotgun (WGS) entry which is preliminary data.</text>
</comment>
<evidence type="ECO:0000259" key="6">
    <source>
        <dbReference type="PROSITE" id="PS52015"/>
    </source>
</evidence>
<gene>
    <name evidence="7" type="ORF">ABQJ54_15075</name>
</gene>
<feature type="domain" description="TonB C-terminal" evidence="6">
    <location>
        <begin position="301"/>
        <end position="398"/>
    </location>
</feature>
<evidence type="ECO:0000256" key="3">
    <source>
        <dbReference type="ARBA" id="ARBA00022989"/>
    </source>
</evidence>
<keyword evidence="8" id="KW-1185">Reference proteome</keyword>
<dbReference type="SUPFAM" id="SSF74653">
    <property type="entry name" value="TolA/TonB C-terminal domain"/>
    <property type="match status" value="1"/>
</dbReference>
<dbReference type="InterPro" id="IPR006260">
    <property type="entry name" value="TonB/TolA_C"/>
</dbReference>
<evidence type="ECO:0000256" key="2">
    <source>
        <dbReference type="ARBA" id="ARBA00022692"/>
    </source>
</evidence>
<evidence type="ECO:0000256" key="5">
    <source>
        <dbReference type="SAM" id="Phobius"/>
    </source>
</evidence>
<dbReference type="EMBL" id="JBFOHK010000004">
    <property type="protein sequence ID" value="MEW9573077.1"/>
    <property type="molecule type" value="Genomic_DNA"/>
</dbReference>
<evidence type="ECO:0000313" key="7">
    <source>
        <dbReference type="EMBL" id="MEW9573077.1"/>
    </source>
</evidence>
<protein>
    <submittedName>
        <fullName evidence="7">TonB family protein</fullName>
    </submittedName>
</protein>
<sequence>MGTVLLRSLLFTTAALTLVLLARRPVRQAFGAGPAFGLWLLPGLAMALPWLPGLPVHWTALPAIRVLPDAIVGGMAGSHAAATTPWLCWPWLAGTVAMLLRLAMHYLRLRRQSRPLPATLAASLRHELDGLAPRRLRLHPAGPAVLWAPRSLLLLPADFLERFATDERRLVLRHELTHLRRGDALWSLLAELAAALLWFHPLVWLARPRFRLDQELACDERVLRGASRDEAGYAHTLLHSVGLSPAPALIPWLDQPQLKERLTMIRRHRPGALRRRAGYAALAVLMAGSMFVAQAAIQDRAAGQDLTYNARVMPRYPKAAIKNKEQGTVVLKILVGKNGKPLKIDIDPVTRAAPDLAEAARDAATQWRFNPEIKNGKPAEGYARVPVTFNLTPMVDKAEVEKQSSK</sequence>
<proteinExistence type="predicted"/>
<dbReference type="Gene3D" id="3.30.1150.10">
    <property type="match status" value="1"/>
</dbReference>
<keyword evidence="4 5" id="KW-0472">Membrane</keyword>
<keyword evidence="2 5" id="KW-0812">Transmembrane</keyword>
<dbReference type="Pfam" id="PF03544">
    <property type="entry name" value="TonB_C"/>
    <property type="match status" value="1"/>
</dbReference>
<name>A0ABV3QIH0_9GAMM</name>
<keyword evidence="3 5" id="KW-1133">Transmembrane helix</keyword>
<comment type="subcellular location">
    <subcellularLocation>
        <location evidence="1">Membrane</location>
        <topology evidence="1">Single-pass membrane protein</topology>
    </subcellularLocation>
</comment>
<dbReference type="InterPro" id="IPR008756">
    <property type="entry name" value="Peptidase_M56"/>
</dbReference>
<dbReference type="PANTHER" id="PTHR34978">
    <property type="entry name" value="POSSIBLE SENSOR-TRANSDUCER PROTEIN BLAR"/>
    <property type="match status" value="1"/>
</dbReference>
<feature type="transmembrane region" description="Helical" evidence="5">
    <location>
        <begin position="29"/>
        <end position="51"/>
    </location>
</feature>
<feature type="transmembrane region" description="Helical" evidence="5">
    <location>
        <begin position="89"/>
        <end position="107"/>
    </location>
</feature>
<dbReference type="PROSITE" id="PS52015">
    <property type="entry name" value="TONB_CTD"/>
    <property type="match status" value="1"/>
</dbReference>
<dbReference type="RefSeq" id="WP_367855135.1">
    <property type="nucleotide sequence ID" value="NZ_JBFOHK010000004.1"/>
</dbReference>
<accession>A0ABV3QIH0</accession>
<dbReference type="Proteomes" id="UP001556220">
    <property type="component" value="Unassembled WGS sequence"/>
</dbReference>
<dbReference type="InterPro" id="IPR037682">
    <property type="entry name" value="TonB_C"/>
</dbReference>
<reference evidence="7 8" key="1">
    <citation type="submission" date="2024-06" db="EMBL/GenBank/DDBJ databases">
        <authorList>
            <person name="Woo H."/>
        </authorList>
    </citation>
    <scope>NUCLEOTIDE SEQUENCE [LARGE SCALE GENOMIC DNA]</scope>
    <source>
        <strain evidence="7 8">Si-c</strain>
    </source>
</reference>
<evidence type="ECO:0000313" key="8">
    <source>
        <dbReference type="Proteomes" id="UP001556220"/>
    </source>
</evidence>
<evidence type="ECO:0000256" key="4">
    <source>
        <dbReference type="ARBA" id="ARBA00023136"/>
    </source>
</evidence>
<dbReference type="CDD" id="cd07341">
    <property type="entry name" value="M56_BlaR1_MecR1_like"/>
    <property type="match status" value="1"/>
</dbReference>
<evidence type="ECO:0000256" key="1">
    <source>
        <dbReference type="ARBA" id="ARBA00004167"/>
    </source>
</evidence>
<organism evidence="7 8">
    <name type="scientific">Rhodanobacter lycopersici</name>
    <dbReference type="NCBI Taxonomy" id="3162487"/>
    <lineage>
        <taxon>Bacteria</taxon>
        <taxon>Pseudomonadati</taxon>
        <taxon>Pseudomonadota</taxon>
        <taxon>Gammaproteobacteria</taxon>
        <taxon>Lysobacterales</taxon>
        <taxon>Rhodanobacteraceae</taxon>
        <taxon>Rhodanobacter</taxon>
    </lineage>
</organism>
<dbReference type="NCBIfam" id="TIGR01352">
    <property type="entry name" value="tonB_Cterm"/>
    <property type="match status" value="1"/>
</dbReference>